<dbReference type="AlphaFoldDB" id="A0A396RN31"/>
<gene>
    <name evidence="1" type="ORF">D1610_04785</name>
</gene>
<comment type="caution">
    <text evidence="1">The sequence shown here is derived from an EMBL/GenBank/DDBJ whole genome shotgun (WGS) entry which is preliminary data.</text>
</comment>
<keyword evidence="2" id="KW-1185">Reference proteome</keyword>
<dbReference type="OrthoDB" id="1262040at2"/>
<accession>A0A396RN31</accession>
<name>A0A396RN31_9SPHN</name>
<protein>
    <recommendedName>
        <fullName evidence="3">Type VI secretion system amidase effector protein Tae4</fullName>
    </recommendedName>
</protein>
<evidence type="ECO:0000313" key="2">
    <source>
        <dbReference type="Proteomes" id="UP000266693"/>
    </source>
</evidence>
<dbReference type="Gene3D" id="4.10.280.80">
    <property type="match status" value="1"/>
</dbReference>
<dbReference type="Gene3D" id="3.90.1720.80">
    <property type="match status" value="1"/>
</dbReference>
<dbReference type="EMBL" id="QWLV01000002">
    <property type="protein sequence ID" value="RHW17840.1"/>
    <property type="molecule type" value="Genomic_DNA"/>
</dbReference>
<proteinExistence type="predicted"/>
<dbReference type="InterPro" id="IPR025562">
    <property type="entry name" value="Tae4"/>
</dbReference>
<organism evidence="1 2">
    <name type="scientific">Sphingomonas gilva</name>
    <dbReference type="NCBI Taxonomy" id="2305907"/>
    <lineage>
        <taxon>Bacteria</taxon>
        <taxon>Pseudomonadati</taxon>
        <taxon>Pseudomonadota</taxon>
        <taxon>Alphaproteobacteria</taxon>
        <taxon>Sphingomonadales</taxon>
        <taxon>Sphingomonadaceae</taxon>
        <taxon>Sphingomonas</taxon>
    </lineage>
</organism>
<dbReference type="Pfam" id="PF14113">
    <property type="entry name" value="Tae4"/>
    <property type="match status" value="1"/>
</dbReference>
<dbReference type="RefSeq" id="WP_118863032.1">
    <property type="nucleotide sequence ID" value="NZ_QWLV01000002.1"/>
</dbReference>
<dbReference type="Proteomes" id="UP000266693">
    <property type="component" value="Unassembled WGS sequence"/>
</dbReference>
<evidence type="ECO:0008006" key="3">
    <source>
        <dbReference type="Google" id="ProtNLM"/>
    </source>
</evidence>
<sequence>MAKPAFNAMWLNYPKGDPKSVFTHIGWGEFYGKPGWENTCALRMSIALGLSGVAIKSSAGMRALAGPLKGKWIEPRQDRLSENLREIWGEPLKCDAALGNRRLAGTDGVISFWQIAGYDVGGQLGGHIDLIDGSVVEEKDWWGHVIDRTISYRTAHGNYMDKCKSIWFWKL</sequence>
<reference evidence="1 2" key="1">
    <citation type="submission" date="2018-08" db="EMBL/GenBank/DDBJ databases">
        <title>The multiple taxonomic identification of Sphingomonas gilva.</title>
        <authorList>
            <person name="Zhu D."/>
            <person name="Zheng S."/>
        </authorList>
    </citation>
    <scope>NUCLEOTIDE SEQUENCE [LARGE SCALE GENOMIC DNA]</scope>
    <source>
        <strain evidence="1 2">ZDH117</strain>
    </source>
</reference>
<evidence type="ECO:0000313" key="1">
    <source>
        <dbReference type="EMBL" id="RHW17840.1"/>
    </source>
</evidence>